<evidence type="ECO:0000313" key="1">
    <source>
        <dbReference type="EMBL" id="MBW3082407.1"/>
    </source>
</evidence>
<dbReference type="PANTHER" id="PTHR20854">
    <property type="entry name" value="INOSITOL MONOPHOSPHATASE"/>
    <property type="match status" value="1"/>
</dbReference>
<dbReference type="RefSeq" id="WP_219080505.1">
    <property type="nucleotide sequence ID" value="NZ_JAHBBD010000005.1"/>
</dbReference>
<sequence length="281" mass="31678">MELQQLALEATRIAQDAGRHVLSEQTAPRRLQRLKVPKESTQFDLDVNDKLVDFMRGRLRSLEPFDGFWHDRPEQCHPGQRYWCVGHIDGAINFIRNMPEWGITISLFEFNEECSAQPILGVVHAPALDMTYIAARGQGAIRIRKTPIGDKREKIMPSTTPSLDGSVVSFGMSYVPEESMRALKVVSAISGLPADIKRVGPVSLDLCKVADGTYDAYFEPHLHTWDIPAVSAGAVVLWESQGKLRQWDGEQIHWRRENDVVASNGIIINELRPYLTEFSAR</sequence>
<reference evidence="1 2" key="1">
    <citation type="submission" date="2021-05" db="EMBL/GenBank/DDBJ databases">
        <title>Phylogenetic classification of ten novel species belonging to the genus Bifidobacterium comprising B. colchicus sp. nov., B. abeli sp. nov., B. bicoloris sp. nov., B. guerezis sp. nov., B. rosaliae sp. nov., B. santillanensis sp. nov., B. argentati sp. nov., B. amazzoni sp. nov., B. pluviali sp. nov., and B. pinnaculum sp. nov.</title>
        <authorList>
            <person name="Lugli G.A."/>
            <person name="Ruiz Garcia L."/>
            <person name="Margolles A."/>
            <person name="Ventura M."/>
        </authorList>
    </citation>
    <scope>NUCLEOTIDE SEQUENCE [LARGE SCALE GENOMIC DNA]</scope>
    <source>
        <strain evidence="1 2">6T3</strain>
    </source>
</reference>
<organism evidence="1 2">
    <name type="scientific">Bifidobacterium phasiani</name>
    <dbReference type="NCBI Taxonomy" id="2834431"/>
    <lineage>
        <taxon>Bacteria</taxon>
        <taxon>Bacillati</taxon>
        <taxon>Actinomycetota</taxon>
        <taxon>Actinomycetes</taxon>
        <taxon>Bifidobacteriales</taxon>
        <taxon>Bifidobacteriaceae</taxon>
        <taxon>Bifidobacterium</taxon>
    </lineage>
</organism>
<proteinExistence type="predicted"/>
<dbReference type="Proteomes" id="UP000812844">
    <property type="component" value="Unassembled WGS sequence"/>
</dbReference>
<evidence type="ECO:0000313" key="2">
    <source>
        <dbReference type="Proteomes" id="UP000812844"/>
    </source>
</evidence>
<gene>
    <name evidence="1" type="ORF">KIH73_03270</name>
</gene>
<name>A0ABS6W7H9_9BIFI</name>
<dbReference type="CDD" id="cd01637">
    <property type="entry name" value="IMPase_like"/>
    <property type="match status" value="1"/>
</dbReference>
<dbReference type="PANTHER" id="PTHR20854:SF4">
    <property type="entry name" value="INOSITOL-1-MONOPHOSPHATASE-RELATED"/>
    <property type="match status" value="1"/>
</dbReference>
<dbReference type="Pfam" id="PF00459">
    <property type="entry name" value="Inositol_P"/>
    <property type="match status" value="1"/>
</dbReference>
<dbReference type="InterPro" id="IPR000760">
    <property type="entry name" value="Inositol_monophosphatase-like"/>
</dbReference>
<accession>A0ABS6W7H9</accession>
<comment type="caution">
    <text evidence="1">The sequence shown here is derived from an EMBL/GenBank/DDBJ whole genome shotgun (WGS) entry which is preliminary data.</text>
</comment>
<keyword evidence="2" id="KW-1185">Reference proteome</keyword>
<protein>
    <submittedName>
        <fullName evidence="1">Inositol monophosphatase family protein</fullName>
    </submittedName>
</protein>
<dbReference type="EMBL" id="JAHBBD010000005">
    <property type="protein sequence ID" value="MBW3082407.1"/>
    <property type="molecule type" value="Genomic_DNA"/>
</dbReference>